<dbReference type="InterPro" id="IPR012337">
    <property type="entry name" value="RNaseH-like_sf"/>
</dbReference>
<evidence type="ECO:0000259" key="1">
    <source>
        <dbReference type="Pfam" id="PF13456"/>
    </source>
</evidence>
<dbReference type="Proteomes" id="UP001457282">
    <property type="component" value="Unassembled WGS sequence"/>
</dbReference>
<dbReference type="Pfam" id="PF13456">
    <property type="entry name" value="RVT_3"/>
    <property type="match status" value="1"/>
</dbReference>
<evidence type="ECO:0008006" key="5">
    <source>
        <dbReference type="Google" id="ProtNLM"/>
    </source>
</evidence>
<dbReference type="InterPro" id="IPR026960">
    <property type="entry name" value="RVT-Znf"/>
</dbReference>
<dbReference type="Pfam" id="PF13966">
    <property type="entry name" value="zf-RVT"/>
    <property type="match status" value="1"/>
</dbReference>
<sequence>MEFGLLKSQVKSKFVLESLCKILPTRDRLSERGIDIDTQCPLCDEEVETPVHALRDCRIASEVLSIAHLALVPLASQYSSVQAWLPDRFRHLSKESFSILLMLLWAIWRNRNSQVWDEVSQSAAVIVPITLGWWEEFRSAHVSSHAPRQPILQKWKKPSAGFVKLNVDASFNLASRRAGLGGVFRDSQGVKEACSRHLVPLIVESDCLNIVQALHSNSLDNSVLGYLIGDLRQLLLTAFAASLIHVRRSANGVAHILARDAGVNHPAFEFLSVAPPFVEAAISFDCTIN</sequence>
<dbReference type="InterPro" id="IPR044730">
    <property type="entry name" value="RNase_H-like_dom_plant"/>
</dbReference>
<dbReference type="CDD" id="cd06222">
    <property type="entry name" value="RNase_H_like"/>
    <property type="match status" value="1"/>
</dbReference>
<evidence type="ECO:0000259" key="2">
    <source>
        <dbReference type="Pfam" id="PF13966"/>
    </source>
</evidence>
<feature type="domain" description="RNase H type-1" evidence="1">
    <location>
        <begin position="188"/>
        <end position="261"/>
    </location>
</feature>
<evidence type="ECO:0000313" key="3">
    <source>
        <dbReference type="EMBL" id="KAK9932942.1"/>
    </source>
</evidence>
<protein>
    <recommendedName>
        <fullName evidence="5">RNase H type-1 domain-containing protein</fullName>
    </recommendedName>
</protein>
<dbReference type="AlphaFoldDB" id="A0AAW1XAV8"/>
<comment type="caution">
    <text evidence="3">The sequence shown here is derived from an EMBL/GenBank/DDBJ whole genome shotgun (WGS) entry which is preliminary data.</text>
</comment>
<reference evidence="3 4" key="1">
    <citation type="journal article" date="2023" name="G3 (Bethesda)">
        <title>A chromosome-length genome assembly and annotation of blackberry (Rubus argutus, cv. 'Hillquist').</title>
        <authorList>
            <person name="Bruna T."/>
            <person name="Aryal R."/>
            <person name="Dudchenko O."/>
            <person name="Sargent D.J."/>
            <person name="Mead D."/>
            <person name="Buti M."/>
            <person name="Cavallini A."/>
            <person name="Hytonen T."/>
            <person name="Andres J."/>
            <person name="Pham M."/>
            <person name="Weisz D."/>
            <person name="Mascagni F."/>
            <person name="Usai G."/>
            <person name="Natali L."/>
            <person name="Bassil N."/>
            <person name="Fernandez G.E."/>
            <person name="Lomsadze A."/>
            <person name="Armour M."/>
            <person name="Olukolu B."/>
            <person name="Poorten T."/>
            <person name="Britton C."/>
            <person name="Davik J."/>
            <person name="Ashrafi H."/>
            <person name="Aiden E.L."/>
            <person name="Borodovsky M."/>
            <person name="Worthington M."/>
        </authorList>
    </citation>
    <scope>NUCLEOTIDE SEQUENCE [LARGE SCALE GENOMIC DNA]</scope>
    <source>
        <strain evidence="3">PI 553951</strain>
    </source>
</reference>
<dbReference type="EMBL" id="JBEDUW010000004">
    <property type="protein sequence ID" value="KAK9932942.1"/>
    <property type="molecule type" value="Genomic_DNA"/>
</dbReference>
<dbReference type="GO" id="GO:0004523">
    <property type="term" value="F:RNA-DNA hybrid ribonuclease activity"/>
    <property type="evidence" value="ECO:0007669"/>
    <property type="project" value="InterPro"/>
</dbReference>
<feature type="domain" description="Reverse transcriptase zinc-binding" evidence="2">
    <location>
        <begin position="16"/>
        <end position="63"/>
    </location>
</feature>
<gene>
    <name evidence="3" type="ORF">M0R45_020161</name>
</gene>
<organism evidence="3 4">
    <name type="scientific">Rubus argutus</name>
    <name type="common">Southern blackberry</name>
    <dbReference type="NCBI Taxonomy" id="59490"/>
    <lineage>
        <taxon>Eukaryota</taxon>
        <taxon>Viridiplantae</taxon>
        <taxon>Streptophyta</taxon>
        <taxon>Embryophyta</taxon>
        <taxon>Tracheophyta</taxon>
        <taxon>Spermatophyta</taxon>
        <taxon>Magnoliopsida</taxon>
        <taxon>eudicotyledons</taxon>
        <taxon>Gunneridae</taxon>
        <taxon>Pentapetalae</taxon>
        <taxon>rosids</taxon>
        <taxon>fabids</taxon>
        <taxon>Rosales</taxon>
        <taxon>Rosaceae</taxon>
        <taxon>Rosoideae</taxon>
        <taxon>Rosoideae incertae sedis</taxon>
        <taxon>Rubus</taxon>
    </lineage>
</organism>
<dbReference type="PANTHER" id="PTHR47074">
    <property type="entry name" value="BNAC02G40300D PROTEIN"/>
    <property type="match status" value="1"/>
</dbReference>
<dbReference type="PANTHER" id="PTHR47074:SF11">
    <property type="entry name" value="REVERSE TRANSCRIPTASE-LIKE PROTEIN"/>
    <property type="match status" value="1"/>
</dbReference>
<dbReference type="InterPro" id="IPR052929">
    <property type="entry name" value="RNase_H-like_EbsB-rel"/>
</dbReference>
<dbReference type="SUPFAM" id="SSF53098">
    <property type="entry name" value="Ribonuclease H-like"/>
    <property type="match status" value="1"/>
</dbReference>
<dbReference type="GO" id="GO:0003676">
    <property type="term" value="F:nucleic acid binding"/>
    <property type="evidence" value="ECO:0007669"/>
    <property type="project" value="InterPro"/>
</dbReference>
<accession>A0AAW1XAV8</accession>
<name>A0AAW1XAV8_RUBAR</name>
<proteinExistence type="predicted"/>
<keyword evidence="4" id="KW-1185">Reference proteome</keyword>
<dbReference type="InterPro" id="IPR002156">
    <property type="entry name" value="RNaseH_domain"/>
</dbReference>
<evidence type="ECO:0000313" key="4">
    <source>
        <dbReference type="Proteomes" id="UP001457282"/>
    </source>
</evidence>